<dbReference type="Proteomes" id="UP000184693">
    <property type="component" value="Unassembled WGS sequence"/>
</dbReference>
<evidence type="ECO:0000259" key="5">
    <source>
        <dbReference type="PROSITE" id="PS51077"/>
    </source>
</evidence>
<dbReference type="SMART" id="SM00346">
    <property type="entry name" value="HTH_ICLR"/>
    <property type="match status" value="1"/>
</dbReference>
<evidence type="ECO:0000313" key="7">
    <source>
        <dbReference type="EMBL" id="SIO18660.1"/>
    </source>
</evidence>
<dbReference type="OrthoDB" id="9807558at2"/>
<proteinExistence type="predicted"/>
<feature type="region of interest" description="Disordered" evidence="4">
    <location>
        <begin position="1"/>
        <end position="20"/>
    </location>
</feature>
<dbReference type="Gene3D" id="1.10.10.10">
    <property type="entry name" value="Winged helix-like DNA-binding domain superfamily/Winged helix DNA-binding domain"/>
    <property type="match status" value="1"/>
</dbReference>
<dbReference type="PROSITE" id="PS51077">
    <property type="entry name" value="HTH_ICLR"/>
    <property type="match status" value="1"/>
</dbReference>
<dbReference type="AlphaFoldDB" id="A0A1N6HFV9"/>
<dbReference type="InterPro" id="IPR014757">
    <property type="entry name" value="Tscrpt_reg_IclR_C"/>
</dbReference>
<dbReference type="PANTHER" id="PTHR30136">
    <property type="entry name" value="HELIX-TURN-HELIX TRANSCRIPTIONAL REGULATOR, ICLR FAMILY"/>
    <property type="match status" value="1"/>
</dbReference>
<dbReference type="Gene3D" id="3.30.450.40">
    <property type="match status" value="1"/>
</dbReference>
<evidence type="ECO:0000259" key="6">
    <source>
        <dbReference type="PROSITE" id="PS51078"/>
    </source>
</evidence>
<dbReference type="SUPFAM" id="SSF55781">
    <property type="entry name" value="GAF domain-like"/>
    <property type="match status" value="1"/>
</dbReference>
<evidence type="ECO:0000256" key="3">
    <source>
        <dbReference type="ARBA" id="ARBA00023163"/>
    </source>
</evidence>
<dbReference type="Pfam" id="PF01614">
    <property type="entry name" value="IclR_C"/>
    <property type="match status" value="1"/>
</dbReference>
<dbReference type="InterPro" id="IPR036388">
    <property type="entry name" value="WH-like_DNA-bd_sf"/>
</dbReference>
<dbReference type="PANTHER" id="PTHR30136:SF35">
    <property type="entry name" value="HTH-TYPE TRANSCRIPTIONAL REGULATOR RV1719"/>
    <property type="match status" value="1"/>
</dbReference>
<keyword evidence="3" id="KW-0804">Transcription</keyword>
<dbReference type="Pfam" id="PF09339">
    <property type="entry name" value="HTH_IclR"/>
    <property type="match status" value="1"/>
</dbReference>
<dbReference type="InterPro" id="IPR005471">
    <property type="entry name" value="Tscrpt_reg_IclR_N"/>
</dbReference>
<dbReference type="PROSITE" id="PS51078">
    <property type="entry name" value="ICLR_ED"/>
    <property type="match status" value="1"/>
</dbReference>
<keyword evidence="1" id="KW-0805">Transcription regulation</keyword>
<dbReference type="GO" id="GO:0045892">
    <property type="term" value="P:negative regulation of DNA-templated transcription"/>
    <property type="evidence" value="ECO:0007669"/>
    <property type="project" value="TreeGrafter"/>
</dbReference>
<keyword evidence="2" id="KW-0238">DNA-binding</keyword>
<organism evidence="7 8">
    <name type="scientific">Paraburkholderia phenazinium</name>
    <dbReference type="NCBI Taxonomy" id="60549"/>
    <lineage>
        <taxon>Bacteria</taxon>
        <taxon>Pseudomonadati</taxon>
        <taxon>Pseudomonadota</taxon>
        <taxon>Betaproteobacteria</taxon>
        <taxon>Burkholderiales</taxon>
        <taxon>Burkholderiaceae</taxon>
        <taxon>Paraburkholderia</taxon>
    </lineage>
</organism>
<dbReference type="InterPro" id="IPR029016">
    <property type="entry name" value="GAF-like_dom_sf"/>
</dbReference>
<evidence type="ECO:0000256" key="1">
    <source>
        <dbReference type="ARBA" id="ARBA00023015"/>
    </source>
</evidence>
<dbReference type="RefSeq" id="WP_074265169.1">
    <property type="nucleotide sequence ID" value="NZ_FSRM01000001.1"/>
</dbReference>
<feature type="domain" description="HTH iclR-type" evidence="5">
    <location>
        <begin position="24"/>
        <end position="86"/>
    </location>
</feature>
<evidence type="ECO:0000313" key="8">
    <source>
        <dbReference type="Proteomes" id="UP000184693"/>
    </source>
</evidence>
<evidence type="ECO:0000256" key="2">
    <source>
        <dbReference type="ARBA" id="ARBA00023125"/>
    </source>
</evidence>
<dbReference type="EMBL" id="FSRM01000001">
    <property type="protein sequence ID" value="SIO18660.1"/>
    <property type="molecule type" value="Genomic_DNA"/>
</dbReference>
<dbReference type="GO" id="GO:0003700">
    <property type="term" value="F:DNA-binding transcription factor activity"/>
    <property type="evidence" value="ECO:0007669"/>
    <property type="project" value="TreeGrafter"/>
</dbReference>
<reference evidence="7 8" key="1">
    <citation type="submission" date="2016-11" db="EMBL/GenBank/DDBJ databases">
        <authorList>
            <person name="Jaros S."/>
            <person name="Januszkiewicz K."/>
            <person name="Wedrychowicz H."/>
        </authorList>
    </citation>
    <scope>NUCLEOTIDE SEQUENCE [LARGE SCALE GENOMIC DNA]</scope>
    <source>
        <strain evidence="7 8">GAS86</strain>
    </source>
</reference>
<protein>
    <submittedName>
        <fullName evidence="7">Transcriptional regulator, IclR family</fullName>
    </submittedName>
</protein>
<feature type="domain" description="IclR-ED" evidence="6">
    <location>
        <begin position="87"/>
        <end position="269"/>
    </location>
</feature>
<name>A0A1N6HFV9_9BURK</name>
<sequence>MATNASEASRPKEAAVESPAEGRLSSVTAAVRVLKAFSEEEPEIGISTLAKRLKLAKSTAHRLATTLLAEGLLEQNLENGRYRLGIELFALGALVRRRLTVSTQALPFLHELREKTDETVHLAILDGTSIIYLFNLESNQAIRVRSYIGVRKPAFCTSEGLVLLAHSAPDVVGRVIKEGLVARTLNTNTSSAALLKVLEQVRVEGFSMDDEESEAGMRGIAAPVRDLTGQVVAAISVGGPTQRLTKKALRGFTPLLINAAEGISTRLGYRRP</sequence>
<dbReference type="InterPro" id="IPR036390">
    <property type="entry name" value="WH_DNA-bd_sf"/>
</dbReference>
<accession>A0A1N6HFV9</accession>
<evidence type="ECO:0000256" key="4">
    <source>
        <dbReference type="SAM" id="MobiDB-lite"/>
    </source>
</evidence>
<dbReference type="SUPFAM" id="SSF46785">
    <property type="entry name" value="Winged helix' DNA-binding domain"/>
    <property type="match status" value="1"/>
</dbReference>
<dbReference type="FunFam" id="1.10.10.10:FF:000056">
    <property type="entry name" value="IclR family transcriptional regulator"/>
    <property type="match status" value="1"/>
</dbReference>
<gene>
    <name evidence="7" type="ORF">SAMN05444168_3250</name>
</gene>
<dbReference type="InterPro" id="IPR050707">
    <property type="entry name" value="HTH_MetabolicPath_Reg"/>
</dbReference>
<dbReference type="GO" id="GO:0003677">
    <property type="term" value="F:DNA binding"/>
    <property type="evidence" value="ECO:0007669"/>
    <property type="project" value="UniProtKB-KW"/>
</dbReference>